<dbReference type="GO" id="GO:0006310">
    <property type="term" value="P:DNA recombination"/>
    <property type="evidence" value="ECO:0007669"/>
    <property type="project" value="UniProtKB-KW"/>
</dbReference>
<dbReference type="Gene3D" id="2.40.50.140">
    <property type="entry name" value="Nucleic acid-binding proteins"/>
    <property type="match status" value="1"/>
</dbReference>
<reference evidence="6 7" key="1">
    <citation type="submission" date="2014-01" db="EMBL/GenBank/DDBJ databases">
        <title>Full genme sequencing of cellulolytic bacterium Gynuella sunshinyii YC6258T gen. nov., sp. nov.</title>
        <authorList>
            <person name="Khan H."/>
            <person name="Chung E.J."/>
            <person name="Chung Y.R."/>
        </authorList>
    </citation>
    <scope>NUCLEOTIDE SEQUENCE [LARGE SCALE GENOMIC DNA]</scope>
    <source>
        <strain evidence="6 7">YC6258</strain>
    </source>
</reference>
<organism evidence="6 7">
    <name type="scientific">Gynuella sunshinyii YC6258</name>
    <dbReference type="NCBI Taxonomy" id="1445510"/>
    <lineage>
        <taxon>Bacteria</taxon>
        <taxon>Pseudomonadati</taxon>
        <taxon>Pseudomonadota</taxon>
        <taxon>Gammaproteobacteria</taxon>
        <taxon>Oceanospirillales</taxon>
        <taxon>Saccharospirillaceae</taxon>
        <taxon>Gynuella</taxon>
    </lineage>
</organism>
<dbReference type="InterPro" id="IPR042242">
    <property type="entry name" value="RecO_C"/>
</dbReference>
<accession>A0A0C5VIP3</accession>
<dbReference type="SUPFAM" id="SSF57863">
    <property type="entry name" value="ArfGap/RecO-like zinc finger"/>
    <property type="match status" value="1"/>
</dbReference>
<dbReference type="PANTHER" id="PTHR33991">
    <property type="entry name" value="DNA REPAIR PROTEIN RECO"/>
    <property type="match status" value="1"/>
</dbReference>
<gene>
    <name evidence="6" type="ORF">YC6258_02504</name>
</gene>
<dbReference type="GO" id="GO:0006302">
    <property type="term" value="P:double-strand break repair"/>
    <property type="evidence" value="ECO:0007669"/>
    <property type="project" value="TreeGrafter"/>
</dbReference>
<evidence type="ECO:0000256" key="1">
    <source>
        <dbReference type="ARBA" id="ARBA00003065"/>
    </source>
</evidence>
<comment type="similarity">
    <text evidence="2">Belongs to the RecO family.</text>
</comment>
<dbReference type="Gene3D" id="1.20.1440.120">
    <property type="entry name" value="Recombination protein O, C-terminal domain"/>
    <property type="match status" value="1"/>
</dbReference>
<dbReference type="InterPro" id="IPR037278">
    <property type="entry name" value="ARFGAP/RecO"/>
</dbReference>
<dbReference type="PANTHER" id="PTHR33991:SF1">
    <property type="entry name" value="DNA REPAIR PROTEIN RECO"/>
    <property type="match status" value="1"/>
</dbReference>
<dbReference type="KEGG" id="gsn:YC6258_02504"/>
<comment type="function">
    <text evidence="1">Involved in DNA repair and RecF pathway recombination.</text>
</comment>
<dbReference type="RefSeq" id="WP_044617056.1">
    <property type="nucleotide sequence ID" value="NZ_CP007142.1"/>
</dbReference>
<dbReference type="EMBL" id="CP007142">
    <property type="protein sequence ID" value="AJQ94542.1"/>
    <property type="molecule type" value="Genomic_DNA"/>
</dbReference>
<evidence type="ECO:0000256" key="5">
    <source>
        <dbReference type="ARBA" id="ARBA00033409"/>
    </source>
</evidence>
<dbReference type="HOGENOM" id="CLU_066645_1_0_6"/>
<protein>
    <recommendedName>
        <fullName evidence="3">DNA repair protein RecO</fullName>
    </recommendedName>
    <alternativeName>
        <fullName evidence="5">Recombination protein O</fullName>
    </alternativeName>
</protein>
<evidence type="ECO:0000256" key="3">
    <source>
        <dbReference type="ARBA" id="ARBA00021310"/>
    </source>
</evidence>
<keyword evidence="7" id="KW-1185">Reference proteome</keyword>
<dbReference type="InterPro" id="IPR003717">
    <property type="entry name" value="RecO"/>
</dbReference>
<evidence type="ECO:0000313" key="6">
    <source>
        <dbReference type="EMBL" id="AJQ94542.1"/>
    </source>
</evidence>
<evidence type="ECO:0000256" key="4">
    <source>
        <dbReference type="ARBA" id="ARBA00023172"/>
    </source>
</evidence>
<dbReference type="Proteomes" id="UP000032266">
    <property type="component" value="Chromosome"/>
</dbReference>
<dbReference type="AlphaFoldDB" id="A0A0C5VIP3"/>
<name>A0A0C5VIP3_9GAMM</name>
<sequence>MSGRKQQPAYIIHRKPWMDESELIECLTPEYGKLPLIRKRASRPLPLFQELTIEFSGRSEQKRLLEWQVSGAVHQLSGSLGFYGLYINELIYHLLGRYDHNSVIYGLYSSTLHLLQHSADTHPAIRYFEKTLLEQLGYGLDWLVDLQGQSISKDNAYQYYAGNGFAVATSSTAVISGVILLAIAHNEWQAESALFWAKRILTTEINLLLGGKTLKSRELFESASQL</sequence>
<proteinExistence type="inferred from homology"/>
<dbReference type="GO" id="GO:0043590">
    <property type="term" value="C:bacterial nucleoid"/>
    <property type="evidence" value="ECO:0007669"/>
    <property type="project" value="TreeGrafter"/>
</dbReference>
<evidence type="ECO:0000313" key="7">
    <source>
        <dbReference type="Proteomes" id="UP000032266"/>
    </source>
</evidence>
<dbReference type="InterPro" id="IPR012340">
    <property type="entry name" value="NA-bd_OB-fold"/>
</dbReference>
<evidence type="ECO:0000256" key="2">
    <source>
        <dbReference type="ARBA" id="ARBA00007452"/>
    </source>
</evidence>
<keyword evidence="4" id="KW-0233">DNA recombination</keyword>
<dbReference type="STRING" id="1445510.YC6258_02504"/>
<dbReference type="Pfam" id="PF02565">
    <property type="entry name" value="RecO_C"/>
    <property type="match status" value="1"/>
</dbReference>
<dbReference type="OrthoDB" id="9804792at2"/>